<sequence>MASLTKCFDSIHTPTALSKFSAAVTSPSSSSSVLLRLAHVLLVAAISPSALLASSVCSASYFIDSLSVIVVVSRFFTGSSFPISYSRPSSAYRRRHLLPQPRLIIPPSSL</sequence>
<name>A0ABU6TXG7_9FABA</name>
<gene>
    <name evidence="1" type="ORF">PIB30_093739</name>
</gene>
<protein>
    <submittedName>
        <fullName evidence="1">Uncharacterized protein</fullName>
    </submittedName>
</protein>
<accession>A0ABU6TXG7</accession>
<proteinExistence type="predicted"/>
<reference evidence="1 2" key="1">
    <citation type="journal article" date="2023" name="Plants (Basel)">
        <title>Bridging the Gap: Combining Genomics and Transcriptomics Approaches to Understand Stylosanthes scabra, an Orphan Legume from the Brazilian Caatinga.</title>
        <authorList>
            <person name="Ferreira-Neto J.R.C."/>
            <person name="da Silva M.D."/>
            <person name="Binneck E."/>
            <person name="de Melo N.F."/>
            <person name="da Silva R.H."/>
            <person name="de Melo A.L.T.M."/>
            <person name="Pandolfi V."/>
            <person name="Bustamante F.O."/>
            <person name="Brasileiro-Vidal A.C."/>
            <person name="Benko-Iseppon A.M."/>
        </authorList>
    </citation>
    <scope>NUCLEOTIDE SEQUENCE [LARGE SCALE GENOMIC DNA]</scope>
    <source>
        <tissue evidence="1">Leaves</tissue>
    </source>
</reference>
<keyword evidence="2" id="KW-1185">Reference proteome</keyword>
<dbReference type="EMBL" id="JASCZI010092643">
    <property type="protein sequence ID" value="MED6152621.1"/>
    <property type="molecule type" value="Genomic_DNA"/>
</dbReference>
<evidence type="ECO:0000313" key="1">
    <source>
        <dbReference type="EMBL" id="MED6152621.1"/>
    </source>
</evidence>
<evidence type="ECO:0000313" key="2">
    <source>
        <dbReference type="Proteomes" id="UP001341840"/>
    </source>
</evidence>
<comment type="caution">
    <text evidence="1">The sequence shown here is derived from an EMBL/GenBank/DDBJ whole genome shotgun (WGS) entry which is preliminary data.</text>
</comment>
<dbReference type="Proteomes" id="UP001341840">
    <property type="component" value="Unassembled WGS sequence"/>
</dbReference>
<organism evidence="1 2">
    <name type="scientific">Stylosanthes scabra</name>
    <dbReference type="NCBI Taxonomy" id="79078"/>
    <lineage>
        <taxon>Eukaryota</taxon>
        <taxon>Viridiplantae</taxon>
        <taxon>Streptophyta</taxon>
        <taxon>Embryophyta</taxon>
        <taxon>Tracheophyta</taxon>
        <taxon>Spermatophyta</taxon>
        <taxon>Magnoliopsida</taxon>
        <taxon>eudicotyledons</taxon>
        <taxon>Gunneridae</taxon>
        <taxon>Pentapetalae</taxon>
        <taxon>rosids</taxon>
        <taxon>fabids</taxon>
        <taxon>Fabales</taxon>
        <taxon>Fabaceae</taxon>
        <taxon>Papilionoideae</taxon>
        <taxon>50 kb inversion clade</taxon>
        <taxon>dalbergioids sensu lato</taxon>
        <taxon>Dalbergieae</taxon>
        <taxon>Pterocarpus clade</taxon>
        <taxon>Stylosanthes</taxon>
    </lineage>
</organism>